<accession>A0ABY4HFD0</accession>
<evidence type="ECO:0000313" key="3">
    <source>
        <dbReference type="Proteomes" id="UP000830326"/>
    </source>
</evidence>
<sequence length="149" mass="17658">MTFLLITVAIFHLTAIFVRKRVTWIDIYGTVLFTISFQLIVDTYLDLKYNLYGYFDKGADFETLIFIFGIYPVVNILVVNFFPNTKGLVTKIIYILAWSIFSVAYEFLLLWNGIFYHSDQWHIWYSGLIYPFLIIILLLNLKLINFIKK</sequence>
<protein>
    <recommendedName>
        <fullName evidence="4">Rod shape-determining protein MreD</fullName>
    </recommendedName>
</protein>
<dbReference type="InterPro" id="IPR048147">
    <property type="entry name" value="CBO0543-like"/>
</dbReference>
<gene>
    <name evidence="2" type="ORF">MUO15_08370</name>
</gene>
<feature type="transmembrane region" description="Helical" evidence="1">
    <location>
        <begin position="94"/>
        <end position="116"/>
    </location>
</feature>
<feature type="transmembrane region" description="Helical" evidence="1">
    <location>
        <begin position="61"/>
        <end position="82"/>
    </location>
</feature>
<dbReference type="EMBL" id="CP095075">
    <property type="protein sequence ID" value="UOR13454.1"/>
    <property type="molecule type" value="Genomic_DNA"/>
</dbReference>
<dbReference type="Proteomes" id="UP000830326">
    <property type="component" value="Chromosome"/>
</dbReference>
<keyword evidence="1" id="KW-0472">Membrane</keyword>
<feature type="transmembrane region" description="Helical" evidence="1">
    <location>
        <begin position="22"/>
        <end position="41"/>
    </location>
</feature>
<reference evidence="2" key="1">
    <citation type="submission" date="2022-04" db="EMBL/GenBank/DDBJ databases">
        <title>Halobacillus sp. isolated from saltern.</title>
        <authorList>
            <person name="Won M."/>
            <person name="Lee C.-M."/>
            <person name="Woen H.-Y."/>
            <person name="Kwon S.-W."/>
        </authorList>
    </citation>
    <scope>NUCLEOTIDE SEQUENCE</scope>
    <source>
        <strain evidence="2">SSHM10-5</strain>
    </source>
</reference>
<keyword evidence="1" id="KW-0812">Transmembrane</keyword>
<evidence type="ECO:0008006" key="4">
    <source>
        <dbReference type="Google" id="ProtNLM"/>
    </source>
</evidence>
<dbReference type="NCBIfam" id="NF041644">
    <property type="entry name" value="CBO0543_fam"/>
    <property type="match status" value="1"/>
</dbReference>
<evidence type="ECO:0000256" key="1">
    <source>
        <dbReference type="SAM" id="Phobius"/>
    </source>
</evidence>
<dbReference type="RefSeq" id="WP_245035101.1">
    <property type="nucleotide sequence ID" value="NZ_CP095075.1"/>
</dbReference>
<feature type="transmembrane region" description="Helical" evidence="1">
    <location>
        <begin position="122"/>
        <end position="141"/>
    </location>
</feature>
<proteinExistence type="predicted"/>
<evidence type="ECO:0000313" key="2">
    <source>
        <dbReference type="EMBL" id="UOR13454.1"/>
    </source>
</evidence>
<keyword evidence="1" id="KW-1133">Transmembrane helix</keyword>
<keyword evidence="3" id="KW-1185">Reference proteome</keyword>
<organism evidence="2 3">
    <name type="scientific">Halobacillus amylolyticus</name>
    <dbReference type="NCBI Taxonomy" id="2932259"/>
    <lineage>
        <taxon>Bacteria</taxon>
        <taxon>Bacillati</taxon>
        <taxon>Bacillota</taxon>
        <taxon>Bacilli</taxon>
        <taxon>Bacillales</taxon>
        <taxon>Bacillaceae</taxon>
        <taxon>Halobacillus</taxon>
    </lineage>
</organism>
<name>A0ABY4HFD0_9BACI</name>